<sequence>MSDTVTTIGKSVIQHGHYNDRIYLMKLSFEDIPDIIPVLDGLARNNGYTKIFAKVVGLAINRFLKNGYVVEARIPKFYNGREDGYFLAKYLDPGRARLSGDPAIKSSLSTALKVACEARPRSLDPGYTFGLAEPSDADDIAGIYKKVFETYPFPVFDPSYILRTMQENFKYFCIREKGKPVAVSSSEMDIKLKNVEMTDFATLPEHRGKGLSTYLLGAMEDDMRKMSMKVAYTIARAVSGPMNCTFSRSGYRYGGTLINNTNICGSFESMNVWYKSL</sequence>
<evidence type="ECO:0000313" key="2">
    <source>
        <dbReference type="EMBL" id="MCD1295509.1"/>
    </source>
</evidence>
<feature type="domain" description="N-acetyltransferase" evidence="1">
    <location>
        <begin position="127"/>
        <end position="277"/>
    </location>
</feature>
<dbReference type="CDD" id="cd04301">
    <property type="entry name" value="NAT_SF"/>
    <property type="match status" value="1"/>
</dbReference>
<dbReference type="Proteomes" id="UP001320159">
    <property type="component" value="Unassembled WGS sequence"/>
</dbReference>
<dbReference type="AlphaFoldDB" id="A0AAP2RDW2"/>
<dbReference type="InterPro" id="IPR022525">
    <property type="entry name" value="GNAT_AblB"/>
</dbReference>
<keyword evidence="3" id="KW-1185">Reference proteome</keyword>
<reference evidence="2 3" key="1">
    <citation type="submission" date="2017-11" db="EMBL/GenBank/DDBJ databases">
        <title>Isolation and Characterization of Family Methanocellaceae Species from Potential Methane Hydrate Area Offshore Southwestern Taiwan.</title>
        <authorList>
            <person name="Zhang W.-L."/>
            <person name="Chen W.-C."/>
            <person name="Lai M.-C."/>
            <person name="Chen S.-C."/>
        </authorList>
    </citation>
    <scope>NUCLEOTIDE SEQUENCE [LARGE SCALE GENOMIC DNA]</scope>
    <source>
        <strain evidence="2 3">CWC-04</strain>
    </source>
</reference>
<dbReference type="InterPro" id="IPR000182">
    <property type="entry name" value="GNAT_dom"/>
</dbReference>
<proteinExistence type="predicted"/>
<dbReference type="PROSITE" id="PS51186">
    <property type="entry name" value="GNAT"/>
    <property type="match status" value="1"/>
</dbReference>
<dbReference type="Gene3D" id="3.40.630.30">
    <property type="match status" value="1"/>
</dbReference>
<comment type="caution">
    <text evidence="2">The sequence shown here is derived from an EMBL/GenBank/DDBJ whole genome shotgun (WGS) entry which is preliminary data.</text>
</comment>
<dbReference type="GO" id="GO:0008080">
    <property type="term" value="F:N-acetyltransferase activity"/>
    <property type="evidence" value="ECO:0007669"/>
    <property type="project" value="InterPro"/>
</dbReference>
<dbReference type="NCBIfam" id="TIGR03827">
    <property type="entry name" value="GNAT_ablB"/>
    <property type="match status" value="1"/>
</dbReference>
<dbReference type="Pfam" id="PF00583">
    <property type="entry name" value="Acetyltransf_1"/>
    <property type="match status" value="1"/>
</dbReference>
<protein>
    <submittedName>
        <fullName evidence="2">Beta-lysine N-acetyltransferase</fullName>
    </submittedName>
</protein>
<dbReference type="RefSeq" id="WP_230742365.1">
    <property type="nucleotide sequence ID" value="NZ_PGCK01000009.1"/>
</dbReference>
<evidence type="ECO:0000313" key="3">
    <source>
        <dbReference type="Proteomes" id="UP001320159"/>
    </source>
</evidence>
<dbReference type="SUPFAM" id="SSF55729">
    <property type="entry name" value="Acyl-CoA N-acyltransferases (Nat)"/>
    <property type="match status" value="1"/>
</dbReference>
<evidence type="ECO:0000259" key="1">
    <source>
        <dbReference type="PROSITE" id="PS51186"/>
    </source>
</evidence>
<organism evidence="2 3">
    <name type="scientific">Methanooceanicella nereidis</name>
    <dbReference type="NCBI Taxonomy" id="2052831"/>
    <lineage>
        <taxon>Archaea</taxon>
        <taxon>Methanobacteriati</taxon>
        <taxon>Methanobacteriota</taxon>
        <taxon>Stenosarchaea group</taxon>
        <taxon>Methanomicrobia</taxon>
        <taxon>Methanocellales</taxon>
        <taxon>Methanocellaceae</taxon>
        <taxon>Methanooceanicella</taxon>
    </lineage>
</organism>
<name>A0AAP2RDW2_9EURY</name>
<dbReference type="EMBL" id="PGCK01000009">
    <property type="protein sequence ID" value="MCD1295509.1"/>
    <property type="molecule type" value="Genomic_DNA"/>
</dbReference>
<gene>
    <name evidence="2" type="primary">ablB</name>
    <name evidence="2" type="ORF">CUJ83_10910</name>
</gene>
<dbReference type="InterPro" id="IPR016181">
    <property type="entry name" value="Acyl_CoA_acyltransferase"/>
</dbReference>
<accession>A0AAP2RDW2</accession>